<keyword evidence="4 7" id="KW-0573">Peptidoglycan synthesis</keyword>
<dbReference type="EC" id="5.1.1.3" evidence="2 7"/>
<dbReference type="PANTHER" id="PTHR21198:SF2">
    <property type="entry name" value="GLUTAMATE RACEMASE"/>
    <property type="match status" value="1"/>
</dbReference>
<evidence type="ECO:0000256" key="7">
    <source>
        <dbReference type="HAMAP-Rule" id="MF_00258"/>
    </source>
</evidence>
<comment type="similarity">
    <text evidence="7">Belongs to the aspartate/glutamate racemases family.</text>
</comment>
<gene>
    <name evidence="7" type="primary">murI</name>
    <name evidence="8" type="ORF">IAG03_04590</name>
</gene>
<evidence type="ECO:0000256" key="5">
    <source>
        <dbReference type="ARBA" id="ARBA00023235"/>
    </source>
</evidence>
<evidence type="ECO:0000313" key="9">
    <source>
        <dbReference type="Proteomes" id="UP000651482"/>
    </source>
</evidence>
<feature type="active site" description="Proton donor/acceptor" evidence="7">
    <location>
        <position position="185"/>
    </location>
</feature>
<comment type="function">
    <text evidence="7">Provides the (R)-glutamate required for cell wall biosynthesis.</text>
</comment>
<comment type="caution">
    <text evidence="7">Lacks conserved residue(s) required for the propagation of feature annotation.</text>
</comment>
<dbReference type="SUPFAM" id="SSF53681">
    <property type="entry name" value="Aspartate/glutamate racemase"/>
    <property type="match status" value="2"/>
</dbReference>
<dbReference type="EMBL" id="JACRSN010000005">
    <property type="protein sequence ID" value="MBC8533291.1"/>
    <property type="molecule type" value="Genomic_DNA"/>
</dbReference>
<dbReference type="InterPro" id="IPR033134">
    <property type="entry name" value="Asp/Glu_racemase_AS_2"/>
</dbReference>
<proteinExistence type="inferred from homology"/>
<evidence type="ECO:0000256" key="2">
    <source>
        <dbReference type="ARBA" id="ARBA00013090"/>
    </source>
</evidence>
<comment type="caution">
    <text evidence="8">The sequence shown here is derived from an EMBL/GenBank/DDBJ whole genome shotgun (WGS) entry which is preliminary data.</text>
</comment>
<evidence type="ECO:0000256" key="3">
    <source>
        <dbReference type="ARBA" id="ARBA00022960"/>
    </source>
</evidence>
<dbReference type="GO" id="GO:0009252">
    <property type="term" value="P:peptidoglycan biosynthetic process"/>
    <property type="evidence" value="ECO:0007669"/>
    <property type="project" value="UniProtKB-UniRule"/>
</dbReference>
<dbReference type="Gene3D" id="3.40.50.1860">
    <property type="match status" value="2"/>
</dbReference>
<dbReference type="Pfam" id="PF01177">
    <property type="entry name" value="Asp_Glu_race"/>
    <property type="match status" value="1"/>
</dbReference>
<feature type="binding site" evidence="7">
    <location>
        <begin position="186"/>
        <end position="187"/>
    </location>
    <ligand>
        <name>substrate</name>
    </ligand>
</feature>
<feature type="binding site" evidence="7">
    <location>
        <begin position="42"/>
        <end position="43"/>
    </location>
    <ligand>
        <name>substrate</name>
    </ligand>
</feature>
<dbReference type="InterPro" id="IPR015942">
    <property type="entry name" value="Asp/Glu/hydantoin_racemase"/>
</dbReference>
<dbReference type="GO" id="GO:0008360">
    <property type="term" value="P:regulation of cell shape"/>
    <property type="evidence" value="ECO:0007669"/>
    <property type="project" value="UniProtKB-KW"/>
</dbReference>
<protein>
    <recommendedName>
        <fullName evidence="2 7">Glutamate racemase</fullName>
        <ecNumber evidence="2 7">5.1.1.3</ecNumber>
    </recommendedName>
</protein>
<dbReference type="FunFam" id="3.40.50.1860:FF:000001">
    <property type="entry name" value="Glutamate racemase"/>
    <property type="match status" value="1"/>
</dbReference>
<keyword evidence="5 7" id="KW-0413">Isomerase</keyword>
<dbReference type="GO" id="GO:0008881">
    <property type="term" value="F:glutamate racemase activity"/>
    <property type="evidence" value="ECO:0007669"/>
    <property type="project" value="UniProtKB-UniRule"/>
</dbReference>
<name>A0A926D8Q1_9FIRM</name>
<keyword evidence="6 7" id="KW-0961">Cell wall biogenesis/degradation</keyword>
<dbReference type="NCBIfam" id="TIGR00067">
    <property type="entry name" value="glut_race"/>
    <property type="match status" value="1"/>
</dbReference>
<dbReference type="AlphaFoldDB" id="A0A926D8Q1"/>
<evidence type="ECO:0000313" key="8">
    <source>
        <dbReference type="EMBL" id="MBC8533291.1"/>
    </source>
</evidence>
<feature type="binding site" evidence="7">
    <location>
        <begin position="10"/>
        <end position="11"/>
    </location>
    <ligand>
        <name>substrate</name>
    </ligand>
</feature>
<comment type="catalytic activity">
    <reaction evidence="1 7">
        <text>L-glutamate = D-glutamate</text>
        <dbReference type="Rhea" id="RHEA:12813"/>
        <dbReference type="ChEBI" id="CHEBI:29985"/>
        <dbReference type="ChEBI" id="CHEBI:29986"/>
        <dbReference type="EC" id="5.1.1.3"/>
    </reaction>
</comment>
<comment type="pathway">
    <text evidence="7">Cell wall biogenesis; peptidoglycan biosynthesis.</text>
</comment>
<keyword evidence="3 7" id="KW-0133">Cell shape</keyword>
<evidence type="ECO:0000256" key="1">
    <source>
        <dbReference type="ARBA" id="ARBA00001602"/>
    </source>
</evidence>
<evidence type="ECO:0000256" key="6">
    <source>
        <dbReference type="ARBA" id="ARBA00023316"/>
    </source>
</evidence>
<evidence type="ECO:0000256" key="4">
    <source>
        <dbReference type="ARBA" id="ARBA00022984"/>
    </source>
</evidence>
<dbReference type="HAMAP" id="MF_00258">
    <property type="entry name" value="Glu_racemase"/>
    <property type="match status" value="1"/>
</dbReference>
<dbReference type="InterPro" id="IPR001920">
    <property type="entry name" value="Asp/Glu_race"/>
</dbReference>
<dbReference type="InterPro" id="IPR004391">
    <property type="entry name" value="Glu_race"/>
</dbReference>
<reference evidence="8" key="1">
    <citation type="submission" date="2020-08" db="EMBL/GenBank/DDBJ databases">
        <title>Genome public.</title>
        <authorList>
            <person name="Liu C."/>
            <person name="Sun Q."/>
        </authorList>
    </citation>
    <scope>NUCLEOTIDE SEQUENCE</scope>
    <source>
        <strain evidence="8">NSJ-40</strain>
    </source>
</reference>
<dbReference type="PROSITE" id="PS00924">
    <property type="entry name" value="ASP_GLU_RACEMASE_2"/>
    <property type="match status" value="1"/>
</dbReference>
<accession>A0A926D8Q1</accession>
<dbReference type="Proteomes" id="UP000651482">
    <property type="component" value="Unassembled WGS sequence"/>
</dbReference>
<organism evidence="8 9">
    <name type="scientific">Yeguia hominis</name>
    <dbReference type="NCBI Taxonomy" id="2763662"/>
    <lineage>
        <taxon>Bacteria</taxon>
        <taxon>Bacillati</taxon>
        <taxon>Bacillota</taxon>
        <taxon>Clostridia</taxon>
        <taxon>Eubacteriales</taxon>
        <taxon>Yeguiaceae</taxon>
        <taxon>Yeguia</taxon>
    </lineage>
</organism>
<dbReference type="PANTHER" id="PTHR21198">
    <property type="entry name" value="GLUTAMATE RACEMASE"/>
    <property type="match status" value="1"/>
</dbReference>
<sequence length="272" mass="29257">MDNRPIGVFDSGLGGLTAVRELMQVLPQESIVYFGDTGRVPYGTKSAETIRKYTRQDIAFLKTNGVKMILAACGTVSSVASEIGDACGLPFTGVLRPTAEAAIRVTKTGKIGVIGTQATVSSGSYERHVKALDPKAEVYSCACPLFVPFVENGVIAPEDPMVRLVVERYLHYFDEKGIDTLILGCTHYPILQESIAAVMGDSVTLINSGREAALHCVEMLRENGQLCGEGASPCHQFFVSDQVDGFQSMADICLGHAVDAAVRFIDIDRYPA</sequence>
<dbReference type="GO" id="GO:0071555">
    <property type="term" value="P:cell wall organization"/>
    <property type="evidence" value="ECO:0007669"/>
    <property type="project" value="UniProtKB-KW"/>
</dbReference>
<keyword evidence="9" id="KW-1185">Reference proteome</keyword>
<feature type="active site" description="Proton donor/acceptor" evidence="7">
    <location>
        <position position="73"/>
    </location>
</feature>